<evidence type="ECO:0000313" key="7">
    <source>
        <dbReference type="Proteomes" id="UP000184383"/>
    </source>
</evidence>
<dbReference type="InterPro" id="IPR050300">
    <property type="entry name" value="GDXG_lipolytic_enzyme"/>
</dbReference>
<feature type="active site" evidence="3">
    <location>
        <position position="218"/>
    </location>
</feature>
<sequence>MPLNTVALSAALTPTVISTCFSHYLHRKSLHRKPSVHISYDEAIHIMREFLAYVSKYPVEDLQAFSKQWVPSPHWVKTETVTVPDKYLSSAAATINDQLGPKGVARVGGKEWWQWRGPAEDLKGEWIEMRYHYNERKKAPDSDKTNQNRIMLYIHGGAYFFGSVDTHRYQMQRHARKLKARVFARYFPFPCSLQDCLAAYLFLLSAHNSKEIILAGDSAGAGLVLSILVTIRDQGLPVPAGGILISPWVDLTHSFPSIMGENSGDYIPQHGFRHKPSQAWPPPNSEEILAIKKETLGKKATQTDLGKATPHGTQAQDTAVKGYNTQQDVPSTGPVYPGQQNGSDFTDEALLQNISVPIDGKDFEIKDQINMYTTNQLLSHPLVSPVLQPSLGGLPPLLVQSGGGEILRDEQFYLAHKAANPKAYQPSAVYLDEYDPNREALNKYPPTYVQLQVWDDLCHVAPSLSFSRPAKYMYRAIAQFGAWALAHAQDSEIDIPDTDMSPISSSESDSSDTPPGKTQPKRTDTAITIVGKAGDPLPPFEDHMMRQRVDKRGNIYPLKSPSSYPVLQLPKERVGAINPELVKKWLAAKTEWDVKFSKEKLRTQQQRIKELAHGFQEFNGGSPPPSSLAARRSAPGVLPARHARKSYPMMIWSGWGSKHDRRALERERLAEKEGRSRRTSVDAGRAGASIDEQEGNKRAHSLPEKTSGDAVPDDDQSRSGSRRKVLIDVAKANQGIDGNQSSTGGLTNGEASKQPISKLSTDQPLSPMLVLPDYDNKQSFEENASTRALFHASGTIPMTSSTSLPRSRYHAPSRTGSWTGITTDAGEDAASTVGGDEKSLAVTNTGIDAASTRAVLGASGVVGLMGDGENSRVSHDTSSVNRLNDTDAQSSVGDGITNGVDHGKESPRPTMPDRDFFKTAEEYH</sequence>
<dbReference type="OrthoDB" id="2336090at2759"/>
<dbReference type="Pfam" id="PF07859">
    <property type="entry name" value="Abhydrolase_3"/>
    <property type="match status" value="2"/>
</dbReference>
<dbReference type="STRING" id="1073089.A0A1L9R5S3"/>
<dbReference type="Gene3D" id="3.40.50.1820">
    <property type="entry name" value="alpha/beta hydrolase"/>
    <property type="match status" value="1"/>
</dbReference>
<dbReference type="PANTHER" id="PTHR48081:SF19">
    <property type="entry name" value="AB HYDROLASE SUPERFAMILY PROTEIN C4A8.06C"/>
    <property type="match status" value="1"/>
</dbReference>
<feature type="compositionally biased region" description="Polar residues" evidence="4">
    <location>
        <begin position="876"/>
        <end position="892"/>
    </location>
</feature>
<evidence type="ECO:0000313" key="6">
    <source>
        <dbReference type="EMBL" id="OJJ30269.1"/>
    </source>
</evidence>
<feature type="region of interest" description="Disordered" evidence="4">
    <location>
        <begin position="494"/>
        <end position="525"/>
    </location>
</feature>
<evidence type="ECO:0000256" key="3">
    <source>
        <dbReference type="PROSITE-ProRule" id="PRU10038"/>
    </source>
</evidence>
<feature type="region of interest" description="Disordered" evidence="4">
    <location>
        <begin position="618"/>
        <end position="641"/>
    </location>
</feature>
<dbReference type="GO" id="GO:0016787">
    <property type="term" value="F:hydrolase activity"/>
    <property type="evidence" value="ECO:0007669"/>
    <property type="project" value="UniProtKB-KW"/>
</dbReference>
<feature type="domain" description="Alpha/beta hydrolase fold-3" evidence="5">
    <location>
        <begin position="151"/>
        <end position="259"/>
    </location>
</feature>
<dbReference type="EMBL" id="KV878217">
    <property type="protein sequence ID" value="OJJ30269.1"/>
    <property type="molecule type" value="Genomic_DNA"/>
</dbReference>
<feature type="domain" description="Alpha/beta hydrolase fold-3" evidence="5">
    <location>
        <begin position="368"/>
        <end position="419"/>
    </location>
</feature>
<organism evidence="6 7">
    <name type="scientific">Aspergillus wentii DTO 134E9</name>
    <dbReference type="NCBI Taxonomy" id="1073089"/>
    <lineage>
        <taxon>Eukaryota</taxon>
        <taxon>Fungi</taxon>
        <taxon>Dikarya</taxon>
        <taxon>Ascomycota</taxon>
        <taxon>Pezizomycotina</taxon>
        <taxon>Eurotiomycetes</taxon>
        <taxon>Eurotiomycetidae</taxon>
        <taxon>Eurotiales</taxon>
        <taxon>Aspergillaceae</taxon>
        <taxon>Aspergillus</taxon>
        <taxon>Aspergillus subgen. Cremei</taxon>
    </lineage>
</organism>
<feature type="compositionally biased region" description="Low complexity" evidence="4">
    <location>
        <begin position="498"/>
        <end position="512"/>
    </location>
</feature>
<dbReference type="Proteomes" id="UP000184383">
    <property type="component" value="Unassembled WGS sequence"/>
</dbReference>
<dbReference type="InterPro" id="IPR029058">
    <property type="entry name" value="AB_hydrolase_fold"/>
</dbReference>
<keyword evidence="7" id="KW-1185">Reference proteome</keyword>
<evidence type="ECO:0000256" key="2">
    <source>
        <dbReference type="ARBA" id="ARBA00022801"/>
    </source>
</evidence>
<feature type="region of interest" description="Disordered" evidence="4">
    <location>
        <begin position="668"/>
        <end position="767"/>
    </location>
</feature>
<proteinExistence type="inferred from homology"/>
<gene>
    <name evidence="6" type="ORF">ASPWEDRAFT_54904</name>
</gene>
<feature type="compositionally biased region" description="Low complexity" evidence="4">
    <location>
        <begin position="627"/>
        <end position="636"/>
    </location>
</feature>
<dbReference type="AlphaFoldDB" id="A0A1L9R5S3"/>
<dbReference type="PROSITE" id="PS01174">
    <property type="entry name" value="LIPASE_GDXG_SER"/>
    <property type="match status" value="1"/>
</dbReference>
<evidence type="ECO:0000256" key="1">
    <source>
        <dbReference type="ARBA" id="ARBA00010515"/>
    </source>
</evidence>
<dbReference type="InterPro" id="IPR013094">
    <property type="entry name" value="AB_hydrolase_3"/>
</dbReference>
<evidence type="ECO:0000259" key="5">
    <source>
        <dbReference type="Pfam" id="PF07859"/>
    </source>
</evidence>
<protein>
    <recommendedName>
        <fullName evidence="5">Alpha/beta hydrolase fold-3 domain-containing protein</fullName>
    </recommendedName>
</protein>
<feature type="compositionally biased region" description="Basic and acidic residues" evidence="4">
    <location>
        <begin position="694"/>
        <end position="707"/>
    </location>
</feature>
<accession>A0A1L9R5S3</accession>
<feature type="region of interest" description="Disordered" evidence="4">
    <location>
        <begin position="866"/>
        <end position="924"/>
    </location>
</feature>
<dbReference type="GeneID" id="63753970"/>
<feature type="compositionally biased region" description="Polar residues" evidence="4">
    <location>
        <begin position="736"/>
        <end position="764"/>
    </location>
</feature>
<dbReference type="PANTHER" id="PTHR48081">
    <property type="entry name" value="AB HYDROLASE SUPERFAMILY PROTEIN C4A8.06C"/>
    <property type="match status" value="1"/>
</dbReference>
<feature type="compositionally biased region" description="Basic and acidic residues" evidence="4">
    <location>
        <begin position="668"/>
        <end position="680"/>
    </location>
</feature>
<comment type="similarity">
    <text evidence="1">Belongs to the 'GDXG' lipolytic enzyme family.</text>
</comment>
<evidence type="ECO:0000256" key="4">
    <source>
        <dbReference type="SAM" id="MobiDB-lite"/>
    </source>
</evidence>
<name>A0A1L9R5S3_ASPWE</name>
<feature type="region of interest" description="Disordered" evidence="4">
    <location>
        <begin position="800"/>
        <end position="822"/>
    </location>
</feature>
<dbReference type="SUPFAM" id="SSF53474">
    <property type="entry name" value="alpha/beta-Hydrolases"/>
    <property type="match status" value="1"/>
</dbReference>
<dbReference type="VEuPathDB" id="FungiDB:ASPWEDRAFT_54904"/>
<keyword evidence="2" id="KW-0378">Hydrolase</keyword>
<dbReference type="InterPro" id="IPR033140">
    <property type="entry name" value="Lipase_GDXG_put_SER_AS"/>
</dbReference>
<dbReference type="RefSeq" id="XP_040683946.1">
    <property type="nucleotide sequence ID" value="XM_040838122.1"/>
</dbReference>
<dbReference type="InterPro" id="IPR002168">
    <property type="entry name" value="Lipase_GDXG_HIS_AS"/>
</dbReference>
<feature type="compositionally biased region" description="Basic and acidic residues" evidence="4">
    <location>
        <begin position="901"/>
        <end position="924"/>
    </location>
</feature>
<dbReference type="PROSITE" id="PS01173">
    <property type="entry name" value="LIPASE_GDXG_HIS"/>
    <property type="match status" value="1"/>
</dbReference>
<reference evidence="7" key="1">
    <citation type="journal article" date="2017" name="Genome Biol.">
        <title>Comparative genomics reveals high biological diversity and specific adaptations in the industrially and medically important fungal genus Aspergillus.</title>
        <authorList>
            <person name="de Vries R.P."/>
            <person name="Riley R."/>
            <person name="Wiebenga A."/>
            <person name="Aguilar-Osorio G."/>
            <person name="Amillis S."/>
            <person name="Uchima C.A."/>
            <person name="Anderluh G."/>
            <person name="Asadollahi M."/>
            <person name="Askin M."/>
            <person name="Barry K."/>
            <person name="Battaglia E."/>
            <person name="Bayram O."/>
            <person name="Benocci T."/>
            <person name="Braus-Stromeyer S.A."/>
            <person name="Caldana C."/>
            <person name="Canovas D."/>
            <person name="Cerqueira G.C."/>
            <person name="Chen F."/>
            <person name="Chen W."/>
            <person name="Choi C."/>
            <person name="Clum A."/>
            <person name="Dos Santos R.A."/>
            <person name="Damasio A.R."/>
            <person name="Diallinas G."/>
            <person name="Emri T."/>
            <person name="Fekete E."/>
            <person name="Flipphi M."/>
            <person name="Freyberg S."/>
            <person name="Gallo A."/>
            <person name="Gournas C."/>
            <person name="Habgood R."/>
            <person name="Hainaut M."/>
            <person name="Harispe M.L."/>
            <person name="Henrissat B."/>
            <person name="Hilden K.S."/>
            <person name="Hope R."/>
            <person name="Hossain A."/>
            <person name="Karabika E."/>
            <person name="Karaffa L."/>
            <person name="Karanyi Z."/>
            <person name="Krasevec N."/>
            <person name="Kuo A."/>
            <person name="Kusch H."/>
            <person name="LaButti K."/>
            <person name="Lagendijk E.L."/>
            <person name="Lapidus A."/>
            <person name="Levasseur A."/>
            <person name="Lindquist E."/>
            <person name="Lipzen A."/>
            <person name="Logrieco A.F."/>
            <person name="MacCabe A."/>
            <person name="Maekelae M.R."/>
            <person name="Malavazi I."/>
            <person name="Melin P."/>
            <person name="Meyer V."/>
            <person name="Mielnichuk N."/>
            <person name="Miskei M."/>
            <person name="Molnar A.P."/>
            <person name="Mule G."/>
            <person name="Ngan C.Y."/>
            <person name="Orejas M."/>
            <person name="Orosz E."/>
            <person name="Ouedraogo J.P."/>
            <person name="Overkamp K.M."/>
            <person name="Park H.-S."/>
            <person name="Perrone G."/>
            <person name="Piumi F."/>
            <person name="Punt P.J."/>
            <person name="Ram A.F."/>
            <person name="Ramon A."/>
            <person name="Rauscher S."/>
            <person name="Record E."/>
            <person name="Riano-Pachon D.M."/>
            <person name="Robert V."/>
            <person name="Roehrig J."/>
            <person name="Ruller R."/>
            <person name="Salamov A."/>
            <person name="Salih N.S."/>
            <person name="Samson R.A."/>
            <person name="Sandor E."/>
            <person name="Sanguinetti M."/>
            <person name="Schuetze T."/>
            <person name="Sepcic K."/>
            <person name="Shelest E."/>
            <person name="Sherlock G."/>
            <person name="Sophianopoulou V."/>
            <person name="Squina F.M."/>
            <person name="Sun H."/>
            <person name="Susca A."/>
            <person name="Todd R.B."/>
            <person name="Tsang A."/>
            <person name="Unkles S.E."/>
            <person name="van de Wiele N."/>
            <person name="van Rossen-Uffink D."/>
            <person name="Oliveira J.V."/>
            <person name="Vesth T.C."/>
            <person name="Visser J."/>
            <person name="Yu J.-H."/>
            <person name="Zhou M."/>
            <person name="Andersen M.R."/>
            <person name="Archer D.B."/>
            <person name="Baker S.E."/>
            <person name="Benoit I."/>
            <person name="Brakhage A.A."/>
            <person name="Braus G.H."/>
            <person name="Fischer R."/>
            <person name="Frisvad J.C."/>
            <person name="Goldman G.H."/>
            <person name="Houbraken J."/>
            <person name="Oakley B."/>
            <person name="Pocsi I."/>
            <person name="Scazzocchio C."/>
            <person name="Seiboth B."/>
            <person name="vanKuyk P.A."/>
            <person name="Wortman J."/>
            <person name="Dyer P.S."/>
            <person name="Grigoriev I.V."/>
        </authorList>
    </citation>
    <scope>NUCLEOTIDE SEQUENCE [LARGE SCALE GENOMIC DNA]</scope>
    <source>
        <strain evidence="7">DTO 134E9</strain>
    </source>
</reference>